<dbReference type="GeneID" id="17351093"/>
<dbReference type="SUPFAM" id="SSF52540">
    <property type="entry name" value="P-loop containing nucleoside triphosphate hydrolases"/>
    <property type="match status" value="1"/>
</dbReference>
<feature type="region of interest" description="Disordered" evidence="2">
    <location>
        <begin position="472"/>
        <end position="498"/>
    </location>
</feature>
<feature type="compositionally biased region" description="Basic and acidic residues" evidence="2">
    <location>
        <begin position="1"/>
        <end position="10"/>
    </location>
</feature>
<dbReference type="Gene3D" id="3.40.50.300">
    <property type="entry name" value="P-loop containing nucleotide triphosphate hydrolases"/>
    <property type="match status" value="1"/>
</dbReference>
<evidence type="ECO:0000256" key="1">
    <source>
        <dbReference type="RuleBase" id="RU004560"/>
    </source>
</evidence>
<evidence type="ECO:0000256" key="2">
    <source>
        <dbReference type="SAM" id="MobiDB-lite"/>
    </source>
</evidence>
<dbReference type="InterPro" id="IPR030379">
    <property type="entry name" value="G_SEPTIN_dom"/>
</dbReference>
<dbReference type="eggNOG" id="KOG2655">
    <property type="taxonomic scope" value="Eukaryota"/>
</dbReference>
<protein>
    <recommendedName>
        <fullName evidence="3">Septin-type G domain-containing protein</fullName>
    </recommendedName>
</protein>
<dbReference type="Gene3D" id="1.20.120.20">
    <property type="entry name" value="Apolipoprotein"/>
    <property type="match status" value="1"/>
</dbReference>
<feature type="region of interest" description="Disordered" evidence="2">
    <location>
        <begin position="1"/>
        <end position="74"/>
    </location>
</feature>
<organism evidence="5">
    <name type="scientific">Chlorella variabilis</name>
    <name type="common">Green alga</name>
    <dbReference type="NCBI Taxonomy" id="554065"/>
    <lineage>
        <taxon>Eukaryota</taxon>
        <taxon>Viridiplantae</taxon>
        <taxon>Chlorophyta</taxon>
        <taxon>core chlorophytes</taxon>
        <taxon>Trebouxiophyceae</taxon>
        <taxon>Chlorellales</taxon>
        <taxon>Chlorellaceae</taxon>
        <taxon>Chlorella clade</taxon>
        <taxon>Chlorella</taxon>
    </lineage>
</organism>
<dbReference type="GO" id="GO:0005525">
    <property type="term" value="F:GTP binding"/>
    <property type="evidence" value="ECO:0007669"/>
    <property type="project" value="UniProtKB-KW"/>
</dbReference>
<sequence length="498" mass="54189">MEKHGGRAPELKLWAPPSRGSVPPAANGGSAEAGLPERSQDVRPRSVASAAAATPAPATPPSSKQATAVVEGRVRPPNEAVAELREVDVRAAFAGLPRIKPHWTHKYMKILLVGESGLGKTTFVRNLFAAYARDASFPVNDASVPNAPRIFQDNPEALCTEIVLQDSEHKVFYHYLVQDTPGYGDSVDLAADRRLILDHIQDCSCGYLEQARRPTHCAGEQDPDRKAAMHAIRDTRVDIDLRFMSELAAEVPVVPVLAKADTMTAEELKEFRHRVRDGLRRERMKSPFSHDALEEAGARHGPPFAVIGSNTMDLEVGRFWPVRRYPWGSVEAMLTQHSDLPVLRRLLFETGYLELKDGTEQRFHEYRHQHCGGARPHGLVGALNGVARKLLLGGGLVFAVWLMAGGGAEVLKDEVKRKEAVRRVKGKVSEVVEQAVEAVHDVGGKAQEAAAVAKSTTSAAADATKRAVEDAASKAGRALETEEQRKRRVNGAAGWGLG</sequence>
<dbReference type="EMBL" id="GL433861">
    <property type="protein sequence ID" value="EFN51664.1"/>
    <property type="molecule type" value="Genomic_DNA"/>
</dbReference>
<feature type="compositionally biased region" description="Basic and acidic residues" evidence="2">
    <location>
        <begin position="472"/>
        <end position="485"/>
    </location>
</feature>
<dbReference type="RefSeq" id="XP_005843766.1">
    <property type="nucleotide sequence ID" value="XM_005843704.1"/>
</dbReference>
<dbReference type="KEGG" id="cvr:CHLNCDRAFT_54927"/>
<evidence type="ECO:0000313" key="4">
    <source>
        <dbReference type="EMBL" id="EFN51664.1"/>
    </source>
</evidence>
<dbReference type="Pfam" id="PF00735">
    <property type="entry name" value="Septin"/>
    <property type="match status" value="1"/>
</dbReference>
<comment type="similarity">
    <text evidence="1">Belongs to the TRAFAC class TrmE-Era-EngA-EngB-Septin-like GTPase superfamily. Septin GTPase family.</text>
</comment>
<reference evidence="4 5" key="1">
    <citation type="journal article" date="2010" name="Plant Cell">
        <title>The Chlorella variabilis NC64A genome reveals adaptation to photosymbiosis, coevolution with viruses, and cryptic sex.</title>
        <authorList>
            <person name="Blanc G."/>
            <person name="Duncan G."/>
            <person name="Agarkova I."/>
            <person name="Borodovsky M."/>
            <person name="Gurnon J."/>
            <person name="Kuo A."/>
            <person name="Lindquist E."/>
            <person name="Lucas S."/>
            <person name="Pangilinan J."/>
            <person name="Polle J."/>
            <person name="Salamov A."/>
            <person name="Terry A."/>
            <person name="Yamada T."/>
            <person name="Dunigan D.D."/>
            <person name="Grigoriev I.V."/>
            <person name="Claverie J.M."/>
            <person name="Van Etten J.L."/>
        </authorList>
    </citation>
    <scope>NUCLEOTIDE SEQUENCE [LARGE SCALE GENOMIC DNA]</scope>
    <source>
        <strain evidence="4 5">NC64A</strain>
    </source>
</reference>
<evidence type="ECO:0000313" key="5">
    <source>
        <dbReference type="Proteomes" id="UP000008141"/>
    </source>
</evidence>
<gene>
    <name evidence="4" type="ORF">CHLNCDRAFT_54927</name>
</gene>
<feature type="compositionally biased region" description="Low complexity" evidence="2">
    <location>
        <begin position="48"/>
        <end position="68"/>
    </location>
</feature>
<dbReference type="InParanoid" id="E1ZR42"/>
<dbReference type="STRING" id="554065.E1ZR42"/>
<evidence type="ECO:0000259" key="3">
    <source>
        <dbReference type="PROSITE" id="PS51719"/>
    </source>
</evidence>
<dbReference type="Proteomes" id="UP000008141">
    <property type="component" value="Unassembled WGS sequence"/>
</dbReference>
<dbReference type="PROSITE" id="PS51719">
    <property type="entry name" value="G_SEPTIN"/>
    <property type="match status" value="1"/>
</dbReference>
<accession>E1ZR42</accession>
<dbReference type="InterPro" id="IPR027417">
    <property type="entry name" value="P-loop_NTPase"/>
</dbReference>
<dbReference type="OrthoDB" id="416553at2759"/>
<keyword evidence="1" id="KW-0547">Nucleotide-binding</keyword>
<feature type="domain" description="Septin-type G" evidence="3">
    <location>
        <begin position="104"/>
        <end position="374"/>
    </location>
</feature>
<name>E1ZR42_CHLVA</name>
<keyword evidence="5" id="KW-1185">Reference proteome</keyword>
<dbReference type="AlphaFoldDB" id="E1ZR42"/>
<dbReference type="PANTHER" id="PTHR18884">
    <property type="entry name" value="SEPTIN"/>
    <property type="match status" value="1"/>
</dbReference>
<keyword evidence="1" id="KW-0342">GTP-binding</keyword>
<proteinExistence type="inferred from homology"/>